<organism evidence="2 3">
    <name type="scientific">Aphis craccivora</name>
    <name type="common">Cowpea aphid</name>
    <dbReference type="NCBI Taxonomy" id="307492"/>
    <lineage>
        <taxon>Eukaryota</taxon>
        <taxon>Metazoa</taxon>
        <taxon>Ecdysozoa</taxon>
        <taxon>Arthropoda</taxon>
        <taxon>Hexapoda</taxon>
        <taxon>Insecta</taxon>
        <taxon>Pterygota</taxon>
        <taxon>Neoptera</taxon>
        <taxon>Paraneoptera</taxon>
        <taxon>Hemiptera</taxon>
        <taxon>Sternorrhyncha</taxon>
        <taxon>Aphidomorpha</taxon>
        <taxon>Aphidoidea</taxon>
        <taxon>Aphididae</taxon>
        <taxon>Aphidini</taxon>
        <taxon>Aphis</taxon>
        <taxon>Aphis</taxon>
    </lineage>
</organism>
<keyword evidence="2" id="KW-0808">Transferase</keyword>
<dbReference type="GO" id="GO:0032259">
    <property type="term" value="P:methylation"/>
    <property type="evidence" value="ECO:0007669"/>
    <property type="project" value="UniProtKB-KW"/>
</dbReference>
<accession>A0A6G0W2T9</accession>
<keyword evidence="3" id="KW-1185">Reference proteome</keyword>
<dbReference type="EMBL" id="VUJU01009432">
    <property type="protein sequence ID" value="KAF0720501.1"/>
    <property type="molecule type" value="Genomic_DNA"/>
</dbReference>
<sequence length="189" mass="21581">MSQNTSSITSEPQQSVRSELSSIIMSAKRSLQNSFDDIIKWPVQKETTSKRKKEYTPSVITSKKWIEYYDQSDASESLAIPLGQLDLVSSITDLISGDYILVKFECKNKKKITYKYVSTVQKLIEDTDVEIQCFEAVDEENTEYIPIENNISMVELKDIIGKLPYPELRKSGRQLKSVFPGVVDTFEKC</sequence>
<dbReference type="AlphaFoldDB" id="A0A6G0W2T9"/>
<dbReference type="GO" id="GO:0008168">
    <property type="term" value="F:methyltransferase activity"/>
    <property type="evidence" value="ECO:0007669"/>
    <property type="project" value="UniProtKB-KW"/>
</dbReference>
<keyword evidence="2" id="KW-0489">Methyltransferase</keyword>
<protein>
    <submittedName>
        <fullName evidence="2">Histone-lysine N-methyltransferase KMT5B-like</fullName>
    </submittedName>
</protein>
<evidence type="ECO:0000313" key="2">
    <source>
        <dbReference type="EMBL" id="KAF0720501.1"/>
    </source>
</evidence>
<evidence type="ECO:0000313" key="3">
    <source>
        <dbReference type="Proteomes" id="UP000478052"/>
    </source>
</evidence>
<proteinExistence type="predicted"/>
<reference evidence="2 3" key="1">
    <citation type="submission" date="2019-08" db="EMBL/GenBank/DDBJ databases">
        <title>Whole genome of Aphis craccivora.</title>
        <authorList>
            <person name="Voronova N.V."/>
            <person name="Shulinski R.S."/>
            <person name="Bandarenka Y.V."/>
            <person name="Zhorov D.G."/>
            <person name="Warner D."/>
        </authorList>
    </citation>
    <scope>NUCLEOTIDE SEQUENCE [LARGE SCALE GENOMIC DNA]</scope>
    <source>
        <strain evidence="2">180601</strain>
        <tissue evidence="2">Whole Body</tissue>
    </source>
</reference>
<dbReference type="OrthoDB" id="6766938at2759"/>
<feature type="region of interest" description="Disordered" evidence="1">
    <location>
        <begin position="1"/>
        <end position="20"/>
    </location>
</feature>
<name>A0A6G0W2T9_APHCR</name>
<gene>
    <name evidence="2" type="ORF">FWK35_00032541</name>
</gene>
<evidence type="ECO:0000256" key="1">
    <source>
        <dbReference type="SAM" id="MobiDB-lite"/>
    </source>
</evidence>
<dbReference type="Proteomes" id="UP000478052">
    <property type="component" value="Unassembled WGS sequence"/>
</dbReference>
<comment type="caution">
    <text evidence="2">The sequence shown here is derived from an EMBL/GenBank/DDBJ whole genome shotgun (WGS) entry which is preliminary data.</text>
</comment>